<proteinExistence type="predicted"/>
<dbReference type="EMBL" id="JANPWB010000010">
    <property type="protein sequence ID" value="KAJ1145991.1"/>
    <property type="molecule type" value="Genomic_DNA"/>
</dbReference>
<reference evidence="1" key="1">
    <citation type="journal article" date="2022" name="bioRxiv">
        <title>Sequencing and chromosome-scale assembly of the giantPleurodeles waltlgenome.</title>
        <authorList>
            <person name="Brown T."/>
            <person name="Elewa A."/>
            <person name="Iarovenko S."/>
            <person name="Subramanian E."/>
            <person name="Araus A.J."/>
            <person name="Petzold A."/>
            <person name="Susuki M."/>
            <person name="Suzuki K.-i.T."/>
            <person name="Hayashi T."/>
            <person name="Toyoda A."/>
            <person name="Oliveira C."/>
            <person name="Osipova E."/>
            <person name="Leigh N.D."/>
            <person name="Simon A."/>
            <person name="Yun M.H."/>
        </authorList>
    </citation>
    <scope>NUCLEOTIDE SEQUENCE</scope>
    <source>
        <strain evidence="1">20211129_DDA</strain>
        <tissue evidence="1">Liver</tissue>
    </source>
</reference>
<organism evidence="1 2">
    <name type="scientific">Pleurodeles waltl</name>
    <name type="common">Iberian ribbed newt</name>
    <dbReference type="NCBI Taxonomy" id="8319"/>
    <lineage>
        <taxon>Eukaryota</taxon>
        <taxon>Metazoa</taxon>
        <taxon>Chordata</taxon>
        <taxon>Craniata</taxon>
        <taxon>Vertebrata</taxon>
        <taxon>Euteleostomi</taxon>
        <taxon>Amphibia</taxon>
        <taxon>Batrachia</taxon>
        <taxon>Caudata</taxon>
        <taxon>Salamandroidea</taxon>
        <taxon>Salamandridae</taxon>
        <taxon>Pleurodelinae</taxon>
        <taxon>Pleurodeles</taxon>
    </lineage>
</organism>
<keyword evidence="2" id="KW-1185">Reference proteome</keyword>
<accession>A0AAV7R3Q8</accession>
<comment type="caution">
    <text evidence="1">The sequence shown here is derived from an EMBL/GenBank/DDBJ whole genome shotgun (WGS) entry which is preliminary data.</text>
</comment>
<evidence type="ECO:0000313" key="1">
    <source>
        <dbReference type="EMBL" id="KAJ1145991.1"/>
    </source>
</evidence>
<dbReference type="Proteomes" id="UP001066276">
    <property type="component" value="Chromosome 6"/>
</dbReference>
<dbReference type="AlphaFoldDB" id="A0AAV7R3Q8"/>
<gene>
    <name evidence="1" type="ORF">NDU88_012274</name>
</gene>
<sequence>MLHLGSWANRKPAELGKPCRVFRKKGSPLGVRLRAVLLDAQSQRVFMQMEKKTRASDDLDVFKHSLEDLDAHYQPIACVAVDRFHFFQRKQGKDETVDEKNWVCGDAPMNEIIAIVKKAELSKRCTKAALSNGTEDELPEVVRNEGVRGEGENNHVEGENNQVVLEEVGRFSKQHETPSVATRIYKQNELPPVATCSGRLIAKPKVYQDSVLRN</sequence>
<protein>
    <submittedName>
        <fullName evidence="1">Uncharacterized protein</fullName>
    </submittedName>
</protein>
<name>A0AAV7R3Q8_PLEWA</name>
<evidence type="ECO:0000313" key="2">
    <source>
        <dbReference type="Proteomes" id="UP001066276"/>
    </source>
</evidence>